<comment type="similarity">
    <text evidence="1">Belongs to the carbohydrate kinase PfkB family.</text>
</comment>
<reference evidence="5" key="1">
    <citation type="submission" date="2020-10" db="EMBL/GenBank/DDBJ databases">
        <authorList>
            <person name="Gilroy R."/>
        </authorList>
    </citation>
    <scope>NUCLEOTIDE SEQUENCE</scope>
    <source>
        <strain evidence="5">4920</strain>
    </source>
</reference>
<dbReference type="InterPro" id="IPR011611">
    <property type="entry name" value="PfkB_dom"/>
</dbReference>
<evidence type="ECO:0000256" key="1">
    <source>
        <dbReference type="ARBA" id="ARBA00010688"/>
    </source>
</evidence>
<dbReference type="GO" id="GO:0016301">
    <property type="term" value="F:kinase activity"/>
    <property type="evidence" value="ECO:0007669"/>
    <property type="project" value="UniProtKB-KW"/>
</dbReference>
<evidence type="ECO:0000259" key="4">
    <source>
        <dbReference type="Pfam" id="PF00294"/>
    </source>
</evidence>
<dbReference type="Gene3D" id="3.40.1190.20">
    <property type="match status" value="1"/>
</dbReference>
<dbReference type="Pfam" id="PF00294">
    <property type="entry name" value="PfkB"/>
    <property type="match status" value="1"/>
</dbReference>
<evidence type="ECO:0000256" key="3">
    <source>
        <dbReference type="ARBA" id="ARBA00022777"/>
    </source>
</evidence>
<keyword evidence="3 5" id="KW-0418">Kinase</keyword>
<dbReference type="EMBL" id="DVOF01000235">
    <property type="protein sequence ID" value="HIV03458.1"/>
    <property type="molecule type" value="Genomic_DNA"/>
</dbReference>
<gene>
    <name evidence="5" type="ORF">IAC74_07770</name>
</gene>
<dbReference type="PANTHER" id="PTHR43320:SF2">
    <property type="entry name" value="2-DEHYDRO-3-DEOXYGLUCONOKINASE_2-DEHYDRO-3-DEOXYGALACTONOKINASE"/>
    <property type="match status" value="1"/>
</dbReference>
<dbReference type="Proteomes" id="UP000886743">
    <property type="component" value="Unassembled WGS sequence"/>
</dbReference>
<dbReference type="PANTHER" id="PTHR43320">
    <property type="entry name" value="SUGAR KINASE"/>
    <property type="match status" value="1"/>
</dbReference>
<dbReference type="InterPro" id="IPR052700">
    <property type="entry name" value="Carb_kinase_PfkB-like"/>
</dbReference>
<dbReference type="SUPFAM" id="SSF53613">
    <property type="entry name" value="Ribokinase-like"/>
    <property type="match status" value="1"/>
</dbReference>
<keyword evidence="2" id="KW-0808">Transferase</keyword>
<dbReference type="CDD" id="cd01166">
    <property type="entry name" value="KdgK"/>
    <property type="match status" value="1"/>
</dbReference>
<organism evidence="5 6">
    <name type="scientific">Candidatus Aphodoplasma excrementigallinarum</name>
    <dbReference type="NCBI Taxonomy" id="2840673"/>
    <lineage>
        <taxon>Bacteria</taxon>
        <taxon>Bacillati</taxon>
        <taxon>Bacillota</taxon>
        <taxon>Clostridia</taxon>
        <taxon>Eubacteriales</taxon>
        <taxon>Candidatus Aphodoplasma</taxon>
    </lineage>
</organism>
<proteinExistence type="inferred from homology"/>
<evidence type="ECO:0000313" key="5">
    <source>
        <dbReference type="EMBL" id="HIV03458.1"/>
    </source>
</evidence>
<evidence type="ECO:0000256" key="2">
    <source>
        <dbReference type="ARBA" id="ARBA00022679"/>
    </source>
</evidence>
<dbReference type="AlphaFoldDB" id="A0A9D1T061"/>
<name>A0A9D1T061_9FIRM</name>
<sequence length="340" mass="36616">MKKIVTFGEIMLRLQTPGYKRFKQAQELEMTFGGGEANVAVSLAGYGMDAKFVTKIPKNGIGDACVAELKKYDVDTSEIVRGGDRLGIYFVEKGASQRASTVLYDRAHSAIAEAKSGDFDWKKIFDGADWFHFTGITPALSDDCAALCLEACKAAKDAGVQVSCDLNFRKKLWTSEKAGKVMGELMGYVDVLIANEEDAEKVFGISASGTDITSGKISDAGYQDVAKQLVDKFGVKKVAITLRESISASVNNWAAMLYDGKDFYKSKKYTINIVDRVGGGDSFGGGLIYALLSDYSMQDTIEFAVAASCLKHTIEGDFNLMSVGEVTALAGGDGSGRVQR</sequence>
<accession>A0A9D1T061</accession>
<reference evidence="5" key="2">
    <citation type="journal article" date="2021" name="PeerJ">
        <title>Extensive microbial diversity within the chicken gut microbiome revealed by metagenomics and culture.</title>
        <authorList>
            <person name="Gilroy R."/>
            <person name="Ravi A."/>
            <person name="Getino M."/>
            <person name="Pursley I."/>
            <person name="Horton D.L."/>
            <person name="Alikhan N.F."/>
            <person name="Baker D."/>
            <person name="Gharbi K."/>
            <person name="Hall N."/>
            <person name="Watson M."/>
            <person name="Adriaenssens E.M."/>
            <person name="Foster-Nyarko E."/>
            <person name="Jarju S."/>
            <person name="Secka A."/>
            <person name="Antonio M."/>
            <person name="Oren A."/>
            <person name="Chaudhuri R.R."/>
            <person name="La Ragione R."/>
            <person name="Hildebrand F."/>
            <person name="Pallen M.J."/>
        </authorList>
    </citation>
    <scope>NUCLEOTIDE SEQUENCE</scope>
    <source>
        <strain evidence="5">4920</strain>
    </source>
</reference>
<protein>
    <submittedName>
        <fullName evidence="5">Sugar kinase</fullName>
    </submittedName>
</protein>
<evidence type="ECO:0000313" key="6">
    <source>
        <dbReference type="Proteomes" id="UP000886743"/>
    </source>
</evidence>
<comment type="caution">
    <text evidence="5">The sequence shown here is derived from an EMBL/GenBank/DDBJ whole genome shotgun (WGS) entry which is preliminary data.</text>
</comment>
<feature type="domain" description="Carbohydrate kinase PfkB" evidence="4">
    <location>
        <begin position="1"/>
        <end position="312"/>
    </location>
</feature>
<dbReference type="InterPro" id="IPR029056">
    <property type="entry name" value="Ribokinase-like"/>
</dbReference>